<evidence type="ECO:0000256" key="1">
    <source>
        <dbReference type="SAM" id="Phobius"/>
    </source>
</evidence>
<dbReference type="Proteomes" id="UP000636479">
    <property type="component" value="Unassembled WGS sequence"/>
</dbReference>
<evidence type="ECO:0000313" key="3">
    <source>
        <dbReference type="Proteomes" id="UP000636479"/>
    </source>
</evidence>
<dbReference type="GeneID" id="59353182"/>
<name>A0A8H6VSP1_9AGAR</name>
<keyword evidence="1" id="KW-0812">Transmembrane</keyword>
<comment type="caution">
    <text evidence="2">The sequence shown here is derived from an EMBL/GenBank/DDBJ whole genome shotgun (WGS) entry which is preliminary data.</text>
</comment>
<feature type="transmembrane region" description="Helical" evidence="1">
    <location>
        <begin position="75"/>
        <end position="92"/>
    </location>
</feature>
<reference evidence="2" key="1">
    <citation type="submission" date="2020-05" db="EMBL/GenBank/DDBJ databases">
        <title>Mycena genomes resolve the evolution of fungal bioluminescence.</title>
        <authorList>
            <person name="Tsai I.J."/>
        </authorList>
    </citation>
    <scope>NUCLEOTIDE SEQUENCE</scope>
    <source>
        <strain evidence="2">171206Taipei</strain>
    </source>
</reference>
<feature type="transmembrane region" description="Helical" evidence="1">
    <location>
        <begin position="138"/>
        <end position="156"/>
    </location>
</feature>
<keyword evidence="3" id="KW-1185">Reference proteome</keyword>
<dbReference type="AlphaFoldDB" id="A0A8H6VSP1"/>
<accession>A0A8H6VSP1</accession>
<proteinExistence type="predicted"/>
<evidence type="ECO:0000313" key="2">
    <source>
        <dbReference type="EMBL" id="KAF7288618.1"/>
    </source>
</evidence>
<feature type="transmembrane region" description="Helical" evidence="1">
    <location>
        <begin position="42"/>
        <end position="63"/>
    </location>
</feature>
<keyword evidence="1" id="KW-1133">Transmembrane helix</keyword>
<organism evidence="2 3">
    <name type="scientific">Mycena indigotica</name>
    <dbReference type="NCBI Taxonomy" id="2126181"/>
    <lineage>
        <taxon>Eukaryota</taxon>
        <taxon>Fungi</taxon>
        <taxon>Dikarya</taxon>
        <taxon>Basidiomycota</taxon>
        <taxon>Agaricomycotina</taxon>
        <taxon>Agaricomycetes</taxon>
        <taxon>Agaricomycetidae</taxon>
        <taxon>Agaricales</taxon>
        <taxon>Marasmiineae</taxon>
        <taxon>Mycenaceae</taxon>
        <taxon>Mycena</taxon>
    </lineage>
</organism>
<sequence length="222" mass="22787">MVALPLVRLVVLSVALLFAVAGLGLGAALTSTTESLASVSLTYASLAIAAAVLTLISVVPMLVLERIRPGGPTSWLAVEIPVLLVLSILWLATGGESANVLQALDAFGYTAYCSSSFDGDNTFKNICGETRGIAAVGFLNWALLMGYGIMLLVFAIQATSRKQPGVWTTSVAGLADLPPPQPAGAHEKAESVPQSYNPYAGSEYVPPATTTGGTVQAGAVHA</sequence>
<dbReference type="EMBL" id="JACAZF010000020">
    <property type="protein sequence ID" value="KAF7288618.1"/>
    <property type="molecule type" value="Genomic_DNA"/>
</dbReference>
<dbReference type="OrthoDB" id="3364107at2759"/>
<protein>
    <submittedName>
        <fullName evidence="2">MARVEL domain-containing protein</fullName>
    </submittedName>
</protein>
<dbReference type="RefSeq" id="XP_037212937.1">
    <property type="nucleotide sequence ID" value="XM_037370666.1"/>
</dbReference>
<keyword evidence="1" id="KW-0472">Membrane</keyword>
<gene>
    <name evidence="2" type="ORF">MIND_01428400</name>
</gene>